<evidence type="ECO:0000313" key="2">
    <source>
        <dbReference type="Proteomes" id="UP001234989"/>
    </source>
</evidence>
<name>A0AAF0TJA9_SOLVR</name>
<dbReference type="AlphaFoldDB" id="A0AAF0TJA9"/>
<reference evidence="1" key="1">
    <citation type="submission" date="2023-08" db="EMBL/GenBank/DDBJ databases">
        <title>A de novo genome assembly of Solanum verrucosum Schlechtendal, a Mexican diploid species geographically isolated from the other diploid A-genome species in potato relatives.</title>
        <authorList>
            <person name="Hosaka K."/>
        </authorList>
    </citation>
    <scope>NUCLEOTIDE SEQUENCE</scope>
    <source>
        <tissue evidence="1">Young leaves</tissue>
    </source>
</reference>
<evidence type="ECO:0000313" key="1">
    <source>
        <dbReference type="EMBL" id="WMV18143.1"/>
    </source>
</evidence>
<keyword evidence="2" id="KW-1185">Reference proteome</keyword>
<organism evidence="1 2">
    <name type="scientific">Solanum verrucosum</name>
    <dbReference type="NCBI Taxonomy" id="315347"/>
    <lineage>
        <taxon>Eukaryota</taxon>
        <taxon>Viridiplantae</taxon>
        <taxon>Streptophyta</taxon>
        <taxon>Embryophyta</taxon>
        <taxon>Tracheophyta</taxon>
        <taxon>Spermatophyta</taxon>
        <taxon>Magnoliopsida</taxon>
        <taxon>eudicotyledons</taxon>
        <taxon>Gunneridae</taxon>
        <taxon>Pentapetalae</taxon>
        <taxon>asterids</taxon>
        <taxon>lamiids</taxon>
        <taxon>Solanales</taxon>
        <taxon>Solanaceae</taxon>
        <taxon>Solanoideae</taxon>
        <taxon>Solaneae</taxon>
        <taxon>Solanum</taxon>
    </lineage>
</organism>
<dbReference type="Proteomes" id="UP001234989">
    <property type="component" value="Chromosome 3"/>
</dbReference>
<sequence>MKQCKYSVLNEMRKIPFEASLCVCWSPPTPLLRLLGRLIPQRKCQTRKARLHRYTLELYCIFDALRTRDIQPSAKNMKISLCSCIIALRFFCNVDRHIYLLFTQTYEDGE</sequence>
<accession>A0AAF0TJA9</accession>
<protein>
    <submittedName>
        <fullName evidence="1">Uncharacterized protein</fullName>
    </submittedName>
</protein>
<gene>
    <name evidence="1" type="ORF">MTR67_011528</name>
</gene>
<dbReference type="EMBL" id="CP133614">
    <property type="protein sequence ID" value="WMV18143.1"/>
    <property type="molecule type" value="Genomic_DNA"/>
</dbReference>
<proteinExistence type="predicted"/>